<reference evidence="8 9" key="1">
    <citation type="journal article" date="2014" name="Mol. Plant">
        <title>Chromosome Scale Genome Assembly and Transcriptome Profiling of Nannochloropsis gaditana in Nitrogen Depletion.</title>
        <authorList>
            <person name="Corteggiani Carpinelli E."/>
            <person name="Telatin A."/>
            <person name="Vitulo N."/>
            <person name="Forcato C."/>
            <person name="D'Angelo M."/>
            <person name="Schiavon R."/>
            <person name="Vezzi A."/>
            <person name="Giacometti G.M."/>
            <person name="Morosinotto T."/>
            <person name="Valle G."/>
        </authorList>
    </citation>
    <scope>NUCLEOTIDE SEQUENCE [LARGE SCALE GENOMIC DNA]</scope>
    <source>
        <strain evidence="8 9">B-31</strain>
    </source>
</reference>
<dbReference type="InterPro" id="IPR002344">
    <property type="entry name" value="Lupus_La"/>
</dbReference>
<feature type="region of interest" description="Disordered" evidence="5">
    <location>
        <begin position="72"/>
        <end position="147"/>
    </location>
</feature>
<dbReference type="Proteomes" id="UP000019335">
    <property type="component" value="Chromosome 11"/>
</dbReference>
<accession>W7THE3</accession>
<evidence type="ECO:0000256" key="1">
    <source>
        <dbReference type="ARBA" id="ARBA00004123"/>
    </source>
</evidence>
<evidence type="ECO:0000256" key="4">
    <source>
        <dbReference type="PROSITE-ProRule" id="PRU00332"/>
    </source>
</evidence>
<dbReference type="InterPro" id="IPR006630">
    <property type="entry name" value="La_HTH"/>
</dbReference>
<feature type="domain" description="HTH La-type RNA-binding" evidence="7">
    <location>
        <begin position="161"/>
        <end position="255"/>
    </location>
</feature>
<feature type="region of interest" description="Disordered" evidence="5">
    <location>
        <begin position="372"/>
        <end position="391"/>
    </location>
</feature>
<evidence type="ECO:0000256" key="2">
    <source>
        <dbReference type="ARBA" id="ARBA00022884"/>
    </source>
</evidence>
<dbReference type="Pfam" id="PF05383">
    <property type="entry name" value="La"/>
    <property type="match status" value="1"/>
</dbReference>
<dbReference type="OrthoDB" id="195355at2759"/>
<organism evidence="8 9">
    <name type="scientific">Nannochloropsis gaditana</name>
    <dbReference type="NCBI Taxonomy" id="72520"/>
    <lineage>
        <taxon>Eukaryota</taxon>
        <taxon>Sar</taxon>
        <taxon>Stramenopiles</taxon>
        <taxon>Ochrophyta</taxon>
        <taxon>Eustigmatophyceae</taxon>
        <taxon>Eustigmatales</taxon>
        <taxon>Monodopsidaceae</taxon>
        <taxon>Nannochloropsis</taxon>
    </lineage>
</organism>
<protein>
    <submittedName>
        <fullName evidence="8">Winged helix-turn-helix transcription repressor</fullName>
    </submittedName>
</protein>
<comment type="caution">
    <text evidence="8">The sequence shown here is derived from an EMBL/GenBank/DDBJ whole genome shotgun (WGS) entry which is preliminary data.</text>
</comment>
<dbReference type="InterPro" id="IPR036390">
    <property type="entry name" value="WH_DNA-bd_sf"/>
</dbReference>
<name>W7THE3_9STRA</name>
<dbReference type="InterPro" id="IPR014886">
    <property type="entry name" value="La_xRRM"/>
</dbReference>
<evidence type="ECO:0000256" key="5">
    <source>
        <dbReference type="SAM" id="MobiDB-lite"/>
    </source>
</evidence>
<dbReference type="Gene3D" id="3.30.70.330">
    <property type="match status" value="2"/>
</dbReference>
<evidence type="ECO:0000313" key="9">
    <source>
        <dbReference type="Proteomes" id="UP000019335"/>
    </source>
</evidence>
<dbReference type="Pfam" id="PF08777">
    <property type="entry name" value="RRM_3"/>
    <property type="match status" value="1"/>
</dbReference>
<feature type="compositionally biased region" description="Low complexity" evidence="5">
    <location>
        <begin position="134"/>
        <end position="147"/>
    </location>
</feature>
<evidence type="ECO:0000259" key="6">
    <source>
        <dbReference type="PROSITE" id="PS50102"/>
    </source>
</evidence>
<proteinExistence type="predicted"/>
<evidence type="ECO:0000313" key="8">
    <source>
        <dbReference type="EMBL" id="EWM25487.1"/>
    </source>
</evidence>
<sequence length="535" mass="57694">MINKINMPINERCSLHHLLCLSAREKFTVLGQQCPYRVPPKNASSNGQLNITWNSASQESTMTAETEAVAALETPQSTKEEANVTAVSAPETPTTQGPADNAREDESASVNVNVENEAAGDASKREDAAASCPSATTTGEAESAETALADSVVTATTTTPGTLTDALANDIKSLMEFYFGAANWRRDKFLQGEAAKDPEGYVPLTVFLKCNKLKKLTSDPAVVVQALEREPVSSLLSLRGDKAAVKRTVVLALATEGEEGKDDSDRRTLFVDGIPKIPVDGAKEVTVDDIVAIFKALGPVDFVRLSRDKTSKKLTGAAFVEFPNVADAQRVLAVEWKSRPIPTLGGKTNVILRVRQYERDYKNKVAAAQGGATVGSKRKTPEGDGGEEKKGGVYDFELPENFEKELATLVPRHVKFTGIKSGTQYYELREFFNKYGAVKYVTYQPDSDVALVKFLTAETAAKFLGDTPEVSDVVFKEEKLGVVAPTEAEVREQLTAKNARKRSNLEARGQARREGGKGRGGGGKRGRGAGGRGRK</sequence>
<feature type="compositionally biased region" description="Basic residues" evidence="5">
    <location>
        <begin position="522"/>
        <end position="535"/>
    </location>
</feature>
<dbReference type="GO" id="GO:0005634">
    <property type="term" value="C:nucleus"/>
    <property type="evidence" value="ECO:0007669"/>
    <property type="project" value="UniProtKB-SubCell"/>
</dbReference>
<feature type="compositionally biased region" description="Basic and acidic residues" evidence="5">
    <location>
        <begin position="503"/>
        <end position="517"/>
    </location>
</feature>
<comment type="subcellular location">
    <subcellularLocation>
        <location evidence="1">Nucleus</location>
    </subcellularLocation>
</comment>
<dbReference type="InterPro" id="IPR036388">
    <property type="entry name" value="WH-like_DNA-bd_sf"/>
</dbReference>
<dbReference type="PANTHER" id="PTHR22792">
    <property type="entry name" value="LUPUS LA PROTEIN-RELATED"/>
    <property type="match status" value="1"/>
</dbReference>
<dbReference type="PROSITE" id="PS50102">
    <property type="entry name" value="RRM"/>
    <property type="match status" value="1"/>
</dbReference>
<keyword evidence="2 4" id="KW-0694">RNA-binding</keyword>
<dbReference type="Pfam" id="PF00076">
    <property type="entry name" value="RRM_1"/>
    <property type="match status" value="1"/>
</dbReference>
<dbReference type="CDD" id="cd07323">
    <property type="entry name" value="LAM"/>
    <property type="match status" value="1"/>
</dbReference>
<dbReference type="GO" id="GO:0006396">
    <property type="term" value="P:RNA processing"/>
    <property type="evidence" value="ECO:0007669"/>
    <property type="project" value="InterPro"/>
</dbReference>
<dbReference type="CDD" id="cd00590">
    <property type="entry name" value="RRM_SF"/>
    <property type="match status" value="1"/>
</dbReference>
<dbReference type="EMBL" id="AZIL01000932">
    <property type="protein sequence ID" value="EWM25487.1"/>
    <property type="molecule type" value="Genomic_DNA"/>
</dbReference>
<dbReference type="GO" id="GO:0003723">
    <property type="term" value="F:RNA binding"/>
    <property type="evidence" value="ECO:0007669"/>
    <property type="project" value="UniProtKB-UniRule"/>
</dbReference>
<dbReference type="InterPro" id="IPR035979">
    <property type="entry name" value="RBD_domain_sf"/>
</dbReference>
<dbReference type="AlphaFoldDB" id="W7THE3"/>
<dbReference type="SUPFAM" id="SSF54928">
    <property type="entry name" value="RNA-binding domain, RBD"/>
    <property type="match status" value="1"/>
</dbReference>
<dbReference type="InterPro" id="IPR000504">
    <property type="entry name" value="RRM_dom"/>
</dbReference>
<dbReference type="SUPFAM" id="SSF46785">
    <property type="entry name" value="Winged helix' DNA-binding domain"/>
    <property type="match status" value="1"/>
</dbReference>
<gene>
    <name evidence="8" type="ORF">Naga_100236g4</name>
</gene>
<dbReference type="SMART" id="SM00360">
    <property type="entry name" value="RRM"/>
    <property type="match status" value="2"/>
</dbReference>
<feature type="domain" description="RRM" evidence="6">
    <location>
        <begin position="267"/>
        <end position="359"/>
    </location>
</feature>
<keyword evidence="3" id="KW-0539">Nucleus</keyword>
<evidence type="ECO:0000256" key="3">
    <source>
        <dbReference type="ARBA" id="ARBA00023242"/>
    </source>
</evidence>
<dbReference type="InterPro" id="IPR012677">
    <property type="entry name" value="Nucleotide-bd_a/b_plait_sf"/>
</dbReference>
<dbReference type="PRINTS" id="PR00302">
    <property type="entry name" value="LUPUSLA"/>
</dbReference>
<keyword evidence="9" id="KW-1185">Reference proteome</keyword>
<feature type="compositionally biased region" description="Basic and acidic residues" evidence="5">
    <location>
        <begin position="379"/>
        <end position="391"/>
    </location>
</feature>
<dbReference type="InterPro" id="IPR045180">
    <property type="entry name" value="La_dom_prot"/>
</dbReference>
<dbReference type="Gene3D" id="1.10.10.10">
    <property type="entry name" value="Winged helix-like DNA-binding domain superfamily/Winged helix DNA-binding domain"/>
    <property type="match status" value="1"/>
</dbReference>
<dbReference type="GO" id="GO:1990904">
    <property type="term" value="C:ribonucleoprotein complex"/>
    <property type="evidence" value="ECO:0007669"/>
    <property type="project" value="InterPro"/>
</dbReference>
<dbReference type="SMART" id="SM00715">
    <property type="entry name" value="LA"/>
    <property type="match status" value="1"/>
</dbReference>
<evidence type="ECO:0000259" key="7">
    <source>
        <dbReference type="PROSITE" id="PS50961"/>
    </source>
</evidence>
<dbReference type="PROSITE" id="PS50961">
    <property type="entry name" value="HTH_LA"/>
    <property type="match status" value="1"/>
</dbReference>
<feature type="region of interest" description="Disordered" evidence="5">
    <location>
        <begin position="493"/>
        <end position="535"/>
    </location>
</feature>